<dbReference type="OrthoDB" id="6382611at2759"/>
<feature type="compositionally biased region" description="Low complexity" evidence="1">
    <location>
        <begin position="497"/>
        <end position="510"/>
    </location>
</feature>
<feature type="compositionally biased region" description="Basic and acidic residues" evidence="1">
    <location>
        <begin position="195"/>
        <end position="206"/>
    </location>
</feature>
<feature type="region of interest" description="Disordered" evidence="1">
    <location>
        <begin position="166"/>
        <end position="295"/>
    </location>
</feature>
<name>A0A9N9QDZ5_9CUCU</name>
<feature type="compositionally biased region" description="Polar residues" evidence="1">
    <location>
        <begin position="27"/>
        <end position="36"/>
    </location>
</feature>
<gene>
    <name evidence="2" type="ORF">CEUTPL_LOCUS1323</name>
</gene>
<reference evidence="2" key="1">
    <citation type="submission" date="2022-01" db="EMBL/GenBank/DDBJ databases">
        <authorList>
            <person name="King R."/>
        </authorList>
    </citation>
    <scope>NUCLEOTIDE SEQUENCE</scope>
</reference>
<protein>
    <submittedName>
        <fullName evidence="2">Uncharacterized protein</fullName>
    </submittedName>
</protein>
<feature type="compositionally biased region" description="Basic residues" evidence="1">
    <location>
        <begin position="95"/>
        <end position="114"/>
    </location>
</feature>
<feature type="compositionally biased region" description="Basic residues" evidence="1">
    <location>
        <begin position="612"/>
        <end position="624"/>
    </location>
</feature>
<sequence length="624" mass="71032">MWDFFTVQCEKSAIAGFGHMDSEHLSSQKMSQQIVESSSKNTSKISDSDADLIGENKNPSQEILSVSSAKISMDSSPKTCPRKKKKTVSAGATKRSLKLKGQAKKQPIKTRHMKIGNPKLSGSTTKENLSKRDLRTEKAPQKTIVKCLKSSLKNIPFTSKIRSQKRYLKSKSLEDDTLSSEEGSSEIVSSKKVLKSSEEIVSDDKALTPGNLTHLKSREHERKVRKTLEKAEKMYQETARTKESASTSKKKLTKKQSSKTINSNDVTPKKKSRRKYRNKKKNPETKSESETFPPEALVRKMRESEANLPKQSESFKKYGVEIPTVQEILASRKKFETYRALVDKAKIIPLLPNPFINSPKAPVKPPIKLLDCKHVSLEEINEQFIENKTTLLNIKNGTQYSEKHQHFHKTNSNMPPYNPSNLVFSYPQINCMANLIREEFDPEERHLRYTFGVLIPELCLLIFMHTHKMNKEETVKYLDERPIEESDTSSTVSMDLTPKTPTNNKSNTSKIRSRKRDSENKSSEDDSETPEEGSFKDITSKKVLKSSEIIDLDGCTHSLTSENIMHLKSVEHDNKTRRTPKKVRRMFQETDTSPPKAPTENPCVSKTTDKKHVSKTRKRRKKTA</sequence>
<keyword evidence="3" id="KW-1185">Reference proteome</keyword>
<feature type="region of interest" description="Disordered" evidence="1">
    <location>
        <begin position="23"/>
        <end position="139"/>
    </location>
</feature>
<evidence type="ECO:0000256" key="1">
    <source>
        <dbReference type="SAM" id="MobiDB-lite"/>
    </source>
</evidence>
<organism evidence="2 3">
    <name type="scientific">Ceutorhynchus assimilis</name>
    <name type="common">cabbage seed weevil</name>
    <dbReference type="NCBI Taxonomy" id="467358"/>
    <lineage>
        <taxon>Eukaryota</taxon>
        <taxon>Metazoa</taxon>
        <taxon>Ecdysozoa</taxon>
        <taxon>Arthropoda</taxon>
        <taxon>Hexapoda</taxon>
        <taxon>Insecta</taxon>
        <taxon>Pterygota</taxon>
        <taxon>Neoptera</taxon>
        <taxon>Endopterygota</taxon>
        <taxon>Coleoptera</taxon>
        <taxon>Polyphaga</taxon>
        <taxon>Cucujiformia</taxon>
        <taxon>Curculionidae</taxon>
        <taxon>Ceutorhynchinae</taxon>
        <taxon>Ceutorhynchus</taxon>
    </lineage>
</organism>
<dbReference type="EMBL" id="OU892277">
    <property type="protein sequence ID" value="CAG9760599.1"/>
    <property type="molecule type" value="Genomic_DNA"/>
</dbReference>
<feature type="region of interest" description="Disordered" evidence="1">
    <location>
        <begin position="569"/>
        <end position="624"/>
    </location>
</feature>
<feature type="region of interest" description="Disordered" evidence="1">
    <location>
        <begin position="480"/>
        <end position="535"/>
    </location>
</feature>
<feature type="compositionally biased region" description="Basic residues" evidence="1">
    <location>
        <begin position="248"/>
        <end position="257"/>
    </location>
</feature>
<feature type="compositionally biased region" description="Basic and acidic residues" evidence="1">
    <location>
        <begin position="128"/>
        <end position="139"/>
    </location>
</feature>
<accession>A0A9N9QDZ5</accession>
<evidence type="ECO:0000313" key="3">
    <source>
        <dbReference type="Proteomes" id="UP001152799"/>
    </source>
</evidence>
<dbReference type="Proteomes" id="UP001152799">
    <property type="component" value="Chromosome 1"/>
</dbReference>
<proteinExistence type="predicted"/>
<feature type="compositionally biased region" description="Basic and acidic residues" evidence="1">
    <location>
        <begin position="216"/>
        <end position="243"/>
    </location>
</feature>
<feature type="compositionally biased region" description="Low complexity" evidence="1">
    <location>
        <begin position="180"/>
        <end position="191"/>
    </location>
</feature>
<dbReference type="AlphaFoldDB" id="A0A9N9QDZ5"/>
<feature type="compositionally biased region" description="Polar residues" evidence="1">
    <location>
        <begin position="57"/>
        <end position="78"/>
    </location>
</feature>
<feature type="compositionally biased region" description="Basic residues" evidence="1">
    <location>
        <begin position="269"/>
        <end position="280"/>
    </location>
</feature>
<evidence type="ECO:0000313" key="2">
    <source>
        <dbReference type="EMBL" id="CAG9760599.1"/>
    </source>
</evidence>